<dbReference type="EMBL" id="OR769222">
    <property type="protein sequence ID" value="WQJ52847.1"/>
    <property type="molecule type" value="Genomic_DNA"/>
</dbReference>
<proteinExistence type="predicted"/>
<feature type="coiled-coil region" evidence="1">
    <location>
        <begin position="15"/>
        <end position="42"/>
    </location>
</feature>
<organism evidence="2 3">
    <name type="scientific">phage Lak_Megaphage_RVC_JS4_GC31</name>
    <dbReference type="NCBI Taxonomy" id="3109228"/>
    <lineage>
        <taxon>Viruses</taxon>
        <taxon>Duplodnaviria</taxon>
        <taxon>Heunggongvirae</taxon>
        <taxon>Uroviricota</taxon>
        <taxon>Caudoviricetes</taxon>
        <taxon>Caudoviricetes code 15 clade</taxon>
    </lineage>
</organism>
<evidence type="ECO:0000313" key="3">
    <source>
        <dbReference type="Proteomes" id="UP001349343"/>
    </source>
</evidence>
<dbReference type="Proteomes" id="UP001349343">
    <property type="component" value="Segment"/>
</dbReference>
<keyword evidence="1" id="KW-0175">Coiled coil</keyword>
<protein>
    <recommendedName>
        <fullName evidence="4">Prophage protein</fullName>
    </recommendedName>
</protein>
<sequence length="74" mass="8661">MKKEYETPIIGVTELRDLSIRLDKHAEEAKALYKEIQTATEVLQTNLFNTQFVMDWQDCLNEVSITKKEDAEKK</sequence>
<evidence type="ECO:0000256" key="1">
    <source>
        <dbReference type="SAM" id="Coils"/>
    </source>
</evidence>
<reference evidence="2 3" key="1">
    <citation type="submission" date="2023-11" db="EMBL/GenBank/DDBJ databases">
        <authorList>
            <person name="Cook R."/>
            <person name="Crisci M."/>
            <person name="Pye H."/>
            <person name="Adriaenssens E."/>
            <person name="Santini J."/>
        </authorList>
    </citation>
    <scope>NUCLEOTIDE SEQUENCE [LARGE SCALE GENOMIC DNA]</scope>
    <source>
        <strain evidence="2">Lak_Megaphage_RVC_JS4_GC31</strain>
    </source>
</reference>
<name>A0ABZ0Z2Y7_9CAUD</name>
<keyword evidence="3" id="KW-1185">Reference proteome</keyword>
<evidence type="ECO:0000313" key="2">
    <source>
        <dbReference type="EMBL" id="WQJ52847.1"/>
    </source>
</evidence>
<accession>A0ABZ0Z2Y7</accession>
<evidence type="ECO:0008006" key="4">
    <source>
        <dbReference type="Google" id="ProtNLM"/>
    </source>
</evidence>